<dbReference type="SUPFAM" id="SSF48208">
    <property type="entry name" value="Six-hairpin glycosidases"/>
    <property type="match status" value="1"/>
</dbReference>
<dbReference type="InterPro" id="IPR010819">
    <property type="entry name" value="AGE/CE"/>
</dbReference>
<dbReference type="RefSeq" id="WP_237870741.1">
    <property type="nucleotide sequence ID" value="NZ_JAKLTR010000004.1"/>
</dbReference>
<dbReference type="InterPro" id="IPR028584">
    <property type="entry name" value="Cellobiose_2_epim"/>
</dbReference>
<evidence type="ECO:0000256" key="1">
    <source>
        <dbReference type="ARBA" id="ARBA00001470"/>
    </source>
</evidence>
<dbReference type="Gene3D" id="1.50.10.10">
    <property type="match status" value="1"/>
</dbReference>
<gene>
    <name evidence="5" type="ORF">LZZ85_08860</name>
</gene>
<keyword evidence="6" id="KW-1185">Reference proteome</keyword>
<comment type="catalytic activity">
    <reaction evidence="1 4">
        <text>D-cellobiose = beta-D-glucosyl-(1-&gt;4)-D-mannopyranose</text>
        <dbReference type="Rhea" id="RHEA:23384"/>
        <dbReference type="ChEBI" id="CHEBI:17057"/>
        <dbReference type="ChEBI" id="CHEBI:47931"/>
        <dbReference type="EC" id="5.1.3.11"/>
    </reaction>
</comment>
<evidence type="ECO:0000256" key="2">
    <source>
        <dbReference type="ARBA" id="ARBA00008558"/>
    </source>
</evidence>
<dbReference type="Pfam" id="PF07221">
    <property type="entry name" value="GlcNAc_2-epim"/>
    <property type="match status" value="1"/>
</dbReference>
<dbReference type="EC" id="5.1.3.11" evidence="4"/>
<proteinExistence type="inferred from homology"/>
<dbReference type="PANTHER" id="PTHR15108">
    <property type="entry name" value="N-ACYLGLUCOSAMINE-2-EPIMERASE"/>
    <property type="match status" value="1"/>
</dbReference>
<name>A0ABS9KPY8_9BACT</name>
<dbReference type="InterPro" id="IPR012341">
    <property type="entry name" value="6hp_glycosidase-like_sf"/>
</dbReference>
<reference evidence="5" key="1">
    <citation type="submission" date="2022-01" db="EMBL/GenBank/DDBJ databases">
        <authorList>
            <person name="Jo J.-H."/>
            <person name="Im W.-T."/>
        </authorList>
    </citation>
    <scope>NUCLEOTIDE SEQUENCE</scope>
    <source>
        <strain evidence="5">NA20</strain>
    </source>
</reference>
<protein>
    <recommendedName>
        <fullName evidence="4">Cellobiose 2-epimerase</fullName>
        <shortName evidence="4">CE</shortName>
        <ecNumber evidence="4">5.1.3.11</ecNumber>
    </recommendedName>
</protein>
<accession>A0ABS9KPY8</accession>
<comment type="similarity">
    <text evidence="2">Belongs to the N-acylglucosamine 2-epimerase family.</text>
</comment>
<dbReference type="InterPro" id="IPR008928">
    <property type="entry name" value="6-hairpin_glycosidase_sf"/>
</dbReference>
<evidence type="ECO:0000313" key="5">
    <source>
        <dbReference type="EMBL" id="MCG2614388.1"/>
    </source>
</evidence>
<evidence type="ECO:0000313" key="6">
    <source>
        <dbReference type="Proteomes" id="UP001165367"/>
    </source>
</evidence>
<dbReference type="EMBL" id="JAKLTR010000004">
    <property type="protein sequence ID" value="MCG2614388.1"/>
    <property type="molecule type" value="Genomic_DNA"/>
</dbReference>
<evidence type="ECO:0000256" key="3">
    <source>
        <dbReference type="ARBA" id="ARBA00023235"/>
    </source>
</evidence>
<organism evidence="5 6">
    <name type="scientific">Terrimonas ginsenosidimutans</name>
    <dbReference type="NCBI Taxonomy" id="2908004"/>
    <lineage>
        <taxon>Bacteria</taxon>
        <taxon>Pseudomonadati</taxon>
        <taxon>Bacteroidota</taxon>
        <taxon>Chitinophagia</taxon>
        <taxon>Chitinophagales</taxon>
        <taxon>Chitinophagaceae</taxon>
        <taxon>Terrimonas</taxon>
    </lineage>
</organism>
<dbReference type="Proteomes" id="UP001165367">
    <property type="component" value="Unassembled WGS sequence"/>
</dbReference>
<evidence type="ECO:0000256" key="4">
    <source>
        <dbReference type="HAMAP-Rule" id="MF_00929"/>
    </source>
</evidence>
<comment type="caution">
    <text evidence="5">The sequence shown here is derived from an EMBL/GenBank/DDBJ whole genome shotgun (WGS) entry which is preliminary data.</text>
</comment>
<keyword evidence="3 4" id="KW-0413">Isomerase</keyword>
<dbReference type="HAMAP" id="MF_00929">
    <property type="entry name" value="Cellobiose_2_epim"/>
    <property type="match status" value="1"/>
</dbReference>
<comment type="function">
    <text evidence="4">Catalyzes the reversible epimerization of cellobiose to 4-O-beta-D-glucopyranosyl-D-mannose (Glc-Man).</text>
</comment>
<sequence>MHTIPADIPVDLLRKYRQQLQDELQHVLSYWTGHTLDNDNGGFYGSINWNDTPDPAAPRGIVLYSRICWTFSAAHSMTGADQYLQMATRAYEYIRANFLDAGFGGVYWSVDQNGQMLDGKKQLYGQAFCIYAMAEYFKATRNDDALQLAKDLFALIEKHGFEEEQNGYIEARSREWGLAADLRLSDKDENEKRSANTHLHIVEAYATLFSVWPDEMLKARIRNLLDIFRKRIISRDSDHLLLFFNDQWEPRSSLVSFGHDIEAAWLLPLCAEAIDDPSYIRLYQLITIPVTKAAMEGLDRSDGGLWYEYDVMNDQWIFEKHWWPQAEAMIGFFYAWQLSGGKGYLEQSIKSWEFVKSYLRDGEKEWFWGIQKDYSVIQKEKAGFWKCPYHNGRACMELITRISSLITE</sequence>
<comment type="similarity">
    <text evidence="4">Belongs to the cellobiose 2-epimerase family.</text>
</comment>